<organism evidence="2 3">
    <name type="scientific">Raoultella ornithinolytica</name>
    <name type="common">Klebsiella ornithinolytica</name>
    <dbReference type="NCBI Taxonomy" id="54291"/>
    <lineage>
        <taxon>Bacteria</taxon>
        <taxon>Pseudomonadati</taxon>
        <taxon>Pseudomonadota</taxon>
        <taxon>Gammaproteobacteria</taxon>
        <taxon>Enterobacterales</taxon>
        <taxon>Enterobacteriaceae</taxon>
        <taxon>Klebsiella/Raoultella group</taxon>
        <taxon>Raoultella</taxon>
    </lineage>
</organism>
<dbReference type="EMBL" id="NKYI01000019">
    <property type="protein sequence ID" value="PIK84118.1"/>
    <property type="molecule type" value="Genomic_DNA"/>
</dbReference>
<keyword evidence="1" id="KW-1133">Transmembrane helix</keyword>
<dbReference type="Proteomes" id="UP000229713">
    <property type="component" value="Unassembled WGS sequence"/>
</dbReference>
<reference evidence="2 3" key="1">
    <citation type="submission" date="2017-07" db="EMBL/GenBank/DDBJ databases">
        <title>Raoultella ornithinolytica strain HH3 draft genome.</title>
        <authorList>
            <person name="Duceppe M.-O."/>
            <person name="Huang H."/>
            <person name="Phipps-Todd B."/>
        </authorList>
    </citation>
    <scope>NUCLEOTIDE SEQUENCE [LARGE SCALE GENOMIC DNA]</scope>
    <source>
        <strain evidence="2 3">HH3</strain>
    </source>
</reference>
<keyword evidence="1" id="KW-0812">Transmembrane</keyword>
<proteinExistence type="predicted"/>
<evidence type="ECO:0000313" key="2">
    <source>
        <dbReference type="EMBL" id="PIK84118.1"/>
    </source>
</evidence>
<evidence type="ECO:0000256" key="1">
    <source>
        <dbReference type="SAM" id="Phobius"/>
    </source>
</evidence>
<protein>
    <submittedName>
        <fullName evidence="2">Uncharacterized protein</fullName>
    </submittedName>
</protein>
<name>A0A855F695_RAOOR</name>
<feature type="transmembrane region" description="Helical" evidence="1">
    <location>
        <begin position="6"/>
        <end position="23"/>
    </location>
</feature>
<dbReference type="AlphaFoldDB" id="A0A855F695"/>
<accession>A0A855F695</accession>
<feature type="transmembrane region" description="Helical" evidence="1">
    <location>
        <begin position="54"/>
        <end position="76"/>
    </location>
</feature>
<comment type="caution">
    <text evidence="2">The sequence shown here is derived from an EMBL/GenBank/DDBJ whole genome shotgun (WGS) entry which is preliminary data.</text>
</comment>
<evidence type="ECO:0000313" key="3">
    <source>
        <dbReference type="Proteomes" id="UP000229713"/>
    </source>
</evidence>
<keyword evidence="1" id="KW-0472">Membrane</keyword>
<sequence>MLNTLLFKAIVILILVMSCWDFLRKRVNTKVAEPEDKIAAANARERHQWRYARWGWNLIQLACCLYFIFSAIRFILS</sequence>
<gene>
    <name evidence="2" type="ORF">CFY86_13090</name>
</gene>